<keyword evidence="11" id="KW-1185">Reference proteome</keyword>
<dbReference type="InterPro" id="IPR019455">
    <property type="entry name" value="Acetolactate_synth_ssu_C"/>
</dbReference>
<dbReference type="RefSeq" id="WP_207705231.1">
    <property type="nucleotide sequence ID" value="NZ_JAFREL020000001.1"/>
</dbReference>
<proteinExistence type="inferred from homology"/>
<evidence type="ECO:0000256" key="2">
    <source>
        <dbReference type="ARBA" id="ARBA00005025"/>
    </source>
</evidence>
<feature type="domain" description="ACT" evidence="9">
    <location>
        <begin position="9"/>
        <end position="83"/>
    </location>
</feature>
<keyword evidence="6 8" id="KW-0100">Branched-chain amino acid biosynthesis</keyword>
<comment type="similarity">
    <text evidence="3 8">Belongs to the acetolactate synthase small subunit family.</text>
</comment>
<evidence type="ECO:0000256" key="6">
    <source>
        <dbReference type="ARBA" id="ARBA00023304"/>
    </source>
</evidence>
<sequence length="166" mass="18954">MENKTEKRWLSVYVENEVGVLARVAGLFSGKLYNLNSLTVGETEQSDTSRMTISLFSDDRTFEQVKHQLSNMVEVIQVVDYTQQPFHAKEVMYVKITNYSEMEPLLSVENEFTFSIVDSSPQALIIESLANEQTNNRLMQKLQQLFPEGMEVVRGGSVALTRLHSR</sequence>
<dbReference type="InterPro" id="IPR002912">
    <property type="entry name" value="ACT_dom"/>
</dbReference>
<dbReference type="Pfam" id="PF10369">
    <property type="entry name" value="ALS_ss_C"/>
    <property type="match status" value="1"/>
</dbReference>
<evidence type="ECO:0000256" key="8">
    <source>
        <dbReference type="RuleBase" id="RU368092"/>
    </source>
</evidence>
<comment type="pathway">
    <text evidence="2 8">Amino-acid biosynthesis; L-valine biosynthesis; L-valine from pyruvate: step 1/4.</text>
</comment>
<dbReference type="EMBL" id="JAFREL020000001">
    <property type="protein sequence ID" value="MEO1768532.1"/>
    <property type="molecule type" value="Genomic_DNA"/>
</dbReference>
<dbReference type="Proteomes" id="UP000664357">
    <property type="component" value="Unassembled WGS sequence"/>
</dbReference>
<evidence type="ECO:0000256" key="3">
    <source>
        <dbReference type="ARBA" id="ARBA00006341"/>
    </source>
</evidence>
<dbReference type="NCBIfam" id="TIGR00119">
    <property type="entry name" value="acolac_sm"/>
    <property type="match status" value="1"/>
</dbReference>
<dbReference type="InterPro" id="IPR039557">
    <property type="entry name" value="AHAS_ACT"/>
</dbReference>
<name>A0ABV0EMC2_9ENTE</name>
<comment type="function">
    <text evidence="8">Catalyzes the conversion of 2 pyruvate molecules into acetolactate in the first common step of the biosynthetic pathway of the branched-amino acids such as leucine, isoleucine, and valine.</text>
</comment>
<dbReference type="Gene3D" id="3.30.70.1150">
    <property type="entry name" value="ACT-like. Chain A, domain 2"/>
    <property type="match status" value="1"/>
</dbReference>
<dbReference type="EC" id="2.2.1.6" evidence="8"/>
<comment type="caution">
    <text evidence="10">The sequence shown here is derived from an EMBL/GenBank/DDBJ whole genome shotgun (WGS) entry which is preliminary data.</text>
</comment>
<keyword evidence="5 8" id="KW-0028">Amino-acid biosynthesis</keyword>
<evidence type="ECO:0000256" key="5">
    <source>
        <dbReference type="ARBA" id="ARBA00022605"/>
    </source>
</evidence>
<evidence type="ECO:0000256" key="1">
    <source>
        <dbReference type="ARBA" id="ARBA00004974"/>
    </source>
</evidence>
<dbReference type="InterPro" id="IPR054480">
    <property type="entry name" value="AHAS_small-like_ACT"/>
</dbReference>
<protein>
    <recommendedName>
        <fullName evidence="8">Acetolactate synthase small subunit</fullName>
        <shortName evidence="8">AHAS</shortName>
        <shortName evidence="8">ALS</shortName>
        <ecNumber evidence="8">2.2.1.6</ecNumber>
    </recommendedName>
    <alternativeName>
        <fullName evidence="8">Acetohydroxy-acid synthase small subunit</fullName>
    </alternativeName>
</protein>
<evidence type="ECO:0000259" key="9">
    <source>
        <dbReference type="PROSITE" id="PS51671"/>
    </source>
</evidence>
<dbReference type="NCBIfam" id="NF008864">
    <property type="entry name" value="PRK11895.1"/>
    <property type="match status" value="1"/>
</dbReference>
<dbReference type="InterPro" id="IPR004789">
    <property type="entry name" value="Acetalactate_synth_ssu"/>
</dbReference>
<keyword evidence="8" id="KW-0808">Transferase</keyword>
<evidence type="ECO:0000313" key="10">
    <source>
        <dbReference type="EMBL" id="MEO1768532.1"/>
    </source>
</evidence>
<dbReference type="PROSITE" id="PS51671">
    <property type="entry name" value="ACT"/>
    <property type="match status" value="1"/>
</dbReference>
<dbReference type="SUPFAM" id="SSF55021">
    <property type="entry name" value="ACT-like"/>
    <property type="match status" value="2"/>
</dbReference>
<dbReference type="InterPro" id="IPR027271">
    <property type="entry name" value="Acetolactate_synth/TF_NikR_C"/>
</dbReference>
<evidence type="ECO:0000313" key="11">
    <source>
        <dbReference type="Proteomes" id="UP000664357"/>
    </source>
</evidence>
<evidence type="ECO:0000256" key="7">
    <source>
        <dbReference type="ARBA" id="ARBA00048670"/>
    </source>
</evidence>
<comment type="catalytic activity">
    <reaction evidence="7 8">
        <text>2 pyruvate + H(+) = (2S)-2-acetolactate + CO2</text>
        <dbReference type="Rhea" id="RHEA:25249"/>
        <dbReference type="ChEBI" id="CHEBI:15361"/>
        <dbReference type="ChEBI" id="CHEBI:15378"/>
        <dbReference type="ChEBI" id="CHEBI:16526"/>
        <dbReference type="ChEBI" id="CHEBI:58476"/>
        <dbReference type="EC" id="2.2.1.6"/>
    </reaction>
</comment>
<reference evidence="10 11" key="1">
    <citation type="submission" date="2024-02" db="EMBL/GenBank/DDBJ databases">
        <title>The Genome Sequence of Enterococcus sp. DIV0159.</title>
        <authorList>
            <person name="Earl A."/>
            <person name="Manson A."/>
            <person name="Gilmore M."/>
            <person name="Sanders J."/>
            <person name="Shea T."/>
            <person name="Howe W."/>
            <person name="Livny J."/>
            <person name="Cuomo C."/>
            <person name="Neafsey D."/>
            <person name="Birren B."/>
        </authorList>
    </citation>
    <scope>NUCLEOTIDE SEQUENCE [LARGE SCALE GENOMIC DNA]</scope>
    <source>
        <strain evidence="10 11">665A</strain>
    </source>
</reference>
<evidence type="ECO:0000256" key="4">
    <source>
        <dbReference type="ARBA" id="ARBA00011744"/>
    </source>
</evidence>
<organism evidence="10 11">
    <name type="scientific">Candidatus Enterococcus ferrettii</name>
    <dbReference type="NCBI Taxonomy" id="2815324"/>
    <lineage>
        <taxon>Bacteria</taxon>
        <taxon>Bacillati</taxon>
        <taxon>Bacillota</taxon>
        <taxon>Bacilli</taxon>
        <taxon>Lactobacillales</taxon>
        <taxon>Enterococcaceae</taxon>
        <taxon>Enterococcus</taxon>
    </lineage>
</organism>
<accession>A0ABV0EMC2</accession>
<dbReference type="InterPro" id="IPR045865">
    <property type="entry name" value="ACT-like_dom_sf"/>
</dbReference>
<dbReference type="Pfam" id="PF22629">
    <property type="entry name" value="ACT_AHAS_ss"/>
    <property type="match status" value="1"/>
</dbReference>
<comment type="subunit">
    <text evidence="4 8">Dimer of large and small chains.</text>
</comment>
<dbReference type="PANTHER" id="PTHR30239:SF0">
    <property type="entry name" value="ACETOLACTATE SYNTHASE SMALL SUBUNIT 1, CHLOROPLASTIC"/>
    <property type="match status" value="1"/>
</dbReference>
<dbReference type="PANTHER" id="PTHR30239">
    <property type="entry name" value="ACETOLACTATE SYNTHASE SMALL SUBUNIT"/>
    <property type="match status" value="1"/>
</dbReference>
<comment type="pathway">
    <text evidence="1 8">Amino-acid biosynthesis; L-isoleucine biosynthesis; L-isoleucine from 2-oxobutanoate: step 1/4.</text>
</comment>
<dbReference type="CDD" id="cd04878">
    <property type="entry name" value="ACT_AHAS"/>
    <property type="match status" value="1"/>
</dbReference>
<gene>
    <name evidence="10" type="ORF">JZO67_000443</name>
</gene>
<dbReference type="Gene3D" id="3.30.70.260">
    <property type="match status" value="1"/>
</dbReference>